<comment type="cofactor">
    <cofactor evidence="2">
        <name>Mg(2+)</name>
        <dbReference type="ChEBI" id="CHEBI:18420"/>
    </cofactor>
</comment>
<evidence type="ECO:0000313" key="16">
    <source>
        <dbReference type="Proteomes" id="UP000274822"/>
    </source>
</evidence>
<comment type="caution">
    <text evidence="15">The sequence shown here is derived from an EMBL/GenBank/DDBJ whole genome shotgun (WGS) entry which is preliminary data.</text>
</comment>
<evidence type="ECO:0000256" key="4">
    <source>
        <dbReference type="ARBA" id="ARBA00010912"/>
    </source>
</evidence>
<evidence type="ECO:0000259" key="14">
    <source>
        <dbReference type="Pfam" id="PF20750"/>
    </source>
</evidence>
<dbReference type="AlphaFoldDB" id="A0A433QS08"/>
<keyword evidence="16" id="KW-1185">Reference proteome</keyword>
<dbReference type="InterPro" id="IPR007012">
    <property type="entry name" value="PolA_pol_cen_dom"/>
</dbReference>
<dbReference type="EMBL" id="RBNJ01001955">
    <property type="protein sequence ID" value="RUS32584.1"/>
    <property type="molecule type" value="Genomic_DNA"/>
</dbReference>
<evidence type="ECO:0000256" key="7">
    <source>
        <dbReference type="ARBA" id="ARBA00022679"/>
    </source>
</evidence>
<evidence type="ECO:0000256" key="11">
    <source>
        <dbReference type="ARBA" id="ARBA00022842"/>
    </source>
</evidence>
<name>A0A433QS08_9FUNG</name>
<gene>
    <name evidence="15" type="ORF">BC938DRAFT_475023</name>
</gene>
<dbReference type="PANTHER" id="PTHR10682:SF10">
    <property type="entry name" value="POLYNUCLEOTIDE ADENYLYLTRANSFERASE"/>
    <property type="match status" value="1"/>
</dbReference>
<evidence type="ECO:0000256" key="3">
    <source>
        <dbReference type="ARBA" id="ARBA00004123"/>
    </source>
</evidence>
<dbReference type="EC" id="2.7.7.19" evidence="5"/>
<dbReference type="Gene3D" id="1.10.1410.10">
    <property type="match status" value="1"/>
</dbReference>
<dbReference type="GO" id="GO:0006397">
    <property type="term" value="P:mRNA processing"/>
    <property type="evidence" value="ECO:0007669"/>
    <property type="project" value="UniProtKB-KW"/>
</dbReference>
<keyword evidence="12" id="KW-0539">Nucleus</keyword>
<dbReference type="InterPro" id="IPR048840">
    <property type="entry name" value="PolA_pol_NTPase"/>
</dbReference>
<comment type="subcellular location">
    <subcellularLocation>
        <location evidence="3">Nucleus</location>
    </subcellularLocation>
</comment>
<protein>
    <recommendedName>
        <fullName evidence="5">polynucleotide adenylyltransferase</fullName>
        <ecNumber evidence="5">2.7.7.19</ecNumber>
    </recommendedName>
</protein>
<evidence type="ECO:0000313" key="15">
    <source>
        <dbReference type="EMBL" id="RUS32584.1"/>
    </source>
</evidence>
<dbReference type="Pfam" id="PF04928">
    <property type="entry name" value="PAP_central"/>
    <property type="match status" value="1"/>
</dbReference>
<sequence>MLSWSVWKSTSIMDRLVSTKPRNTIFSHSTLHRQGVPDAFVPIIKMRFSGIPVRSQSDHPPAHEPYSSLQLDISFARLALQRIPEDLTLSDDDILSQTDDISSRSLNGTRDAQAILRLIPSQTTFANALRAIKHWAKRRALYGKPVGFFNGIAWTIIVARVCQLYPNATSAVIVAAVFEFCQNHPWPEPVLLKHITPARPNIKVWNPKIDMQDRADRMPVITPAFPSKCVTHTVTESTQIVLIAELERGRLVRWVVQWRSSGEAVVVAE</sequence>
<organism evidence="15 16">
    <name type="scientific">Jimgerdemannia flammicorona</name>
    <dbReference type="NCBI Taxonomy" id="994334"/>
    <lineage>
        <taxon>Eukaryota</taxon>
        <taxon>Fungi</taxon>
        <taxon>Fungi incertae sedis</taxon>
        <taxon>Mucoromycota</taxon>
        <taxon>Mucoromycotina</taxon>
        <taxon>Endogonomycetes</taxon>
        <taxon>Endogonales</taxon>
        <taxon>Endogonaceae</taxon>
        <taxon>Jimgerdemannia</taxon>
    </lineage>
</organism>
<evidence type="ECO:0000256" key="5">
    <source>
        <dbReference type="ARBA" id="ARBA00012388"/>
    </source>
</evidence>
<evidence type="ECO:0000256" key="9">
    <source>
        <dbReference type="ARBA" id="ARBA00022741"/>
    </source>
</evidence>
<evidence type="ECO:0000256" key="8">
    <source>
        <dbReference type="ARBA" id="ARBA00022723"/>
    </source>
</evidence>
<keyword evidence="10" id="KW-0067">ATP-binding</keyword>
<comment type="cofactor">
    <cofactor evidence="1">
        <name>Mn(2+)</name>
        <dbReference type="ChEBI" id="CHEBI:29035"/>
    </cofactor>
</comment>
<evidence type="ECO:0000256" key="6">
    <source>
        <dbReference type="ARBA" id="ARBA00022664"/>
    </source>
</evidence>
<dbReference type="GO" id="GO:0046872">
    <property type="term" value="F:metal ion binding"/>
    <property type="evidence" value="ECO:0007669"/>
    <property type="project" value="UniProtKB-KW"/>
</dbReference>
<reference evidence="15 16" key="1">
    <citation type="journal article" date="2018" name="New Phytol.">
        <title>Phylogenomics of Endogonaceae and evolution of mycorrhizas within Mucoromycota.</title>
        <authorList>
            <person name="Chang Y."/>
            <person name="Desiro A."/>
            <person name="Na H."/>
            <person name="Sandor L."/>
            <person name="Lipzen A."/>
            <person name="Clum A."/>
            <person name="Barry K."/>
            <person name="Grigoriev I.V."/>
            <person name="Martin F.M."/>
            <person name="Stajich J.E."/>
            <person name="Smith M.E."/>
            <person name="Bonito G."/>
            <person name="Spatafora J.W."/>
        </authorList>
    </citation>
    <scope>NUCLEOTIDE SEQUENCE [LARGE SCALE GENOMIC DNA]</scope>
    <source>
        <strain evidence="15 16">AD002</strain>
    </source>
</reference>
<dbReference type="SUPFAM" id="SSF81631">
    <property type="entry name" value="PAP/OAS1 substrate-binding domain"/>
    <property type="match status" value="1"/>
</dbReference>
<comment type="similarity">
    <text evidence="4">Belongs to the poly(A) polymerase family.</text>
</comment>
<keyword evidence="6" id="KW-0507">mRNA processing</keyword>
<dbReference type="InterPro" id="IPR043519">
    <property type="entry name" value="NT_sf"/>
</dbReference>
<evidence type="ECO:0000256" key="12">
    <source>
        <dbReference type="ARBA" id="ARBA00023242"/>
    </source>
</evidence>
<keyword evidence="8" id="KW-0479">Metal-binding</keyword>
<dbReference type="FunFam" id="1.10.1410.10:FF:000001">
    <property type="entry name" value="Putative poly(A) polymerase gamma"/>
    <property type="match status" value="1"/>
</dbReference>
<proteinExistence type="inferred from homology"/>
<dbReference type="Pfam" id="PF20750">
    <property type="entry name" value="PAP_NTPase"/>
    <property type="match status" value="1"/>
</dbReference>
<evidence type="ECO:0000256" key="1">
    <source>
        <dbReference type="ARBA" id="ARBA00001936"/>
    </source>
</evidence>
<keyword evidence="11" id="KW-0460">Magnesium</keyword>
<evidence type="ECO:0000256" key="2">
    <source>
        <dbReference type="ARBA" id="ARBA00001946"/>
    </source>
</evidence>
<keyword evidence="9" id="KW-0547">Nucleotide-binding</keyword>
<dbReference type="PANTHER" id="PTHR10682">
    <property type="entry name" value="POLY A POLYMERASE"/>
    <property type="match status" value="1"/>
</dbReference>
<feature type="domain" description="Poly(A) polymerase central" evidence="13">
    <location>
        <begin position="124"/>
        <end position="252"/>
    </location>
</feature>
<dbReference type="SUPFAM" id="SSF81301">
    <property type="entry name" value="Nucleotidyltransferase"/>
    <property type="match status" value="1"/>
</dbReference>
<dbReference type="Proteomes" id="UP000274822">
    <property type="component" value="Unassembled WGS sequence"/>
</dbReference>
<dbReference type="GO" id="GO:1990817">
    <property type="term" value="F:poly(A) RNA polymerase activity"/>
    <property type="evidence" value="ECO:0007669"/>
    <property type="project" value="UniProtKB-EC"/>
</dbReference>
<dbReference type="GO" id="GO:0005634">
    <property type="term" value="C:nucleus"/>
    <property type="evidence" value="ECO:0007669"/>
    <property type="project" value="UniProtKB-SubCell"/>
</dbReference>
<evidence type="ECO:0000256" key="10">
    <source>
        <dbReference type="ARBA" id="ARBA00022840"/>
    </source>
</evidence>
<dbReference type="GO" id="GO:0005524">
    <property type="term" value="F:ATP binding"/>
    <property type="evidence" value="ECO:0007669"/>
    <property type="project" value="UniProtKB-KW"/>
</dbReference>
<keyword evidence="7" id="KW-0808">Transferase</keyword>
<feature type="domain" description="Poly(A) polymerase nucleotidyltransferase" evidence="14">
    <location>
        <begin position="66"/>
        <end position="119"/>
    </location>
</feature>
<evidence type="ECO:0000259" key="13">
    <source>
        <dbReference type="Pfam" id="PF04928"/>
    </source>
</evidence>
<accession>A0A433QS08</accession>